<feature type="coiled-coil region" evidence="1">
    <location>
        <begin position="259"/>
        <end position="286"/>
    </location>
</feature>
<keyword evidence="3" id="KW-1185">Reference proteome</keyword>
<protein>
    <submittedName>
        <fullName evidence="2">Uncharacterized protein</fullName>
    </submittedName>
</protein>
<dbReference type="EMBL" id="JH767257">
    <property type="protein sequence ID" value="EQC25733.1"/>
    <property type="molecule type" value="Genomic_DNA"/>
</dbReference>
<evidence type="ECO:0000313" key="3">
    <source>
        <dbReference type="Proteomes" id="UP000030762"/>
    </source>
</evidence>
<proteinExistence type="predicted"/>
<evidence type="ECO:0000313" key="2">
    <source>
        <dbReference type="EMBL" id="EQC25733.1"/>
    </source>
</evidence>
<evidence type="ECO:0000256" key="1">
    <source>
        <dbReference type="SAM" id="Coils"/>
    </source>
</evidence>
<feature type="coiled-coil region" evidence="1">
    <location>
        <begin position="177"/>
        <end position="211"/>
    </location>
</feature>
<keyword evidence="1" id="KW-0175">Coiled coil</keyword>
<dbReference type="InParanoid" id="T0R156"/>
<feature type="coiled-coil region" evidence="1">
    <location>
        <begin position="343"/>
        <end position="377"/>
    </location>
</feature>
<name>T0R156_SAPDV</name>
<dbReference type="Proteomes" id="UP000030762">
    <property type="component" value="Unassembled WGS sequence"/>
</dbReference>
<accession>T0R156</accession>
<dbReference type="RefSeq" id="XP_008620825.1">
    <property type="nucleotide sequence ID" value="XM_008622603.1"/>
</dbReference>
<reference evidence="2 3" key="1">
    <citation type="submission" date="2012-04" db="EMBL/GenBank/DDBJ databases">
        <title>The Genome Sequence of Saprolegnia declina VS20.</title>
        <authorList>
            <consortium name="The Broad Institute Genome Sequencing Platform"/>
            <person name="Russ C."/>
            <person name="Nusbaum C."/>
            <person name="Tyler B."/>
            <person name="van West P."/>
            <person name="Dieguez-Uribeondo J."/>
            <person name="de Bruijn I."/>
            <person name="Tripathy S."/>
            <person name="Jiang R."/>
            <person name="Young S.K."/>
            <person name="Zeng Q."/>
            <person name="Gargeya S."/>
            <person name="Fitzgerald M."/>
            <person name="Haas B."/>
            <person name="Abouelleil A."/>
            <person name="Alvarado L."/>
            <person name="Arachchi H.M."/>
            <person name="Berlin A."/>
            <person name="Chapman S.B."/>
            <person name="Goldberg J."/>
            <person name="Griggs A."/>
            <person name="Gujja S."/>
            <person name="Hansen M."/>
            <person name="Howarth C."/>
            <person name="Imamovic A."/>
            <person name="Larimer J."/>
            <person name="McCowen C."/>
            <person name="Montmayeur A."/>
            <person name="Murphy C."/>
            <person name="Neiman D."/>
            <person name="Pearson M."/>
            <person name="Priest M."/>
            <person name="Roberts A."/>
            <person name="Saif S."/>
            <person name="Shea T."/>
            <person name="Sisk P."/>
            <person name="Sykes S."/>
            <person name="Wortman J."/>
            <person name="Nusbaum C."/>
            <person name="Birren B."/>
        </authorList>
    </citation>
    <scope>NUCLEOTIDE SEQUENCE [LARGE SCALE GENOMIC DNA]</scope>
    <source>
        <strain evidence="2 3">VS20</strain>
    </source>
</reference>
<gene>
    <name evidence="2" type="ORF">SDRG_16395</name>
</gene>
<dbReference type="GeneID" id="19957122"/>
<dbReference type="OrthoDB" id="75423at2759"/>
<organism evidence="2 3">
    <name type="scientific">Saprolegnia diclina (strain VS20)</name>
    <dbReference type="NCBI Taxonomy" id="1156394"/>
    <lineage>
        <taxon>Eukaryota</taxon>
        <taxon>Sar</taxon>
        <taxon>Stramenopiles</taxon>
        <taxon>Oomycota</taxon>
        <taxon>Saprolegniomycetes</taxon>
        <taxon>Saprolegniales</taxon>
        <taxon>Saprolegniaceae</taxon>
        <taxon>Saprolegnia</taxon>
    </lineage>
</organism>
<sequence>MDRPPTLEDLVRDDGDAMYVAEPSRTEAFLSRIIEQQQDELHALRKTDQLPRGDAVEGNNNDLVMEISISTFIDLENALLTKKKQLLQRDVTISQLRAALTDANERADATQTEYDTLRREHHALRLSLEAPRAKPKDDMSDHTLCRRTMHELDQQRQTLVERCRLLALEAARYRHHQERLKAQWSEATQAVDQLQHQRQQQLDVIHDLQAQVHAFRAMQTTANPSISTTLTSSSTMTEASSDAPSYEVSAVRTTDLQIIAAQNHRIEALEGVVDALRSQVEALHAQQTTFDAEHATLRRRANVWKGCIYTLLNKHHKRTLDLQAALKARDLLQAEKRQYIADYKKRKAQCSALQATLEAANDQLEKDQSMLAEHKTRIRYYSQTIRHNAERMRALVATCEAMQSKLQVIQARYQRSNVQRKQLAAQSSTYKSLLHDEKREREAALVEIEAFRNALVQVCQEAIAMPPQWTVEHVQTVTGIAEPLVYG</sequence>
<dbReference type="OMA" id="KTRIRYY"/>
<dbReference type="VEuPathDB" id="FungiDB:SDRG_16395"/>
<dbReference type="AlphaFoldDB" id="T0R156"/>
<feature type="coiled-coil region" evidence="1">
    <location>
        <begin position="93"/>
        <end position="120"/>
    </location>
</feature>